<comment type="caution">
    <text evidence="1">The sequence shown here is derived from an EMBL/GenBank/DDBJ whole genome shotgun (WGS) entry which is preliminary data.</text>
</comment>
<protein>
    <submittedName>
        <fullName evidence="1">DUF4003 family protein</fullName>
    </submittedName>
</protein>
<dbReference type="EMBL" id="WMIB01000029">
    <property type="protein sequence ID" value="MTH55438.1"/>
    <property type="molecule type" value="Genomic_DNA"/>
</dbReference>
<reference evidence="1 2" key="1">
    <citation type="journal article" date="2017" name="Int. J. Syst. Evol. Microbiol.">
        <title>Bacillus mangrovi sp. nov., isolated from a sediment sample from a mangrove forest.</title>
        <authorList>
            <person name="Gupta V."/>
            <person name="Singh P.K."/>
            <person name="Korpole S."/>
            <person name="Tanuku N.R.S."/>
            <person name="Pinnaka A.K."/>
        </authorList>
    </citation>
    <scope>NUCLEOTIDE SEQUENCE [LARGE SCALE GENOMIC DNA]</scope>
    <source>
        <strain evidence="1 2">KCTC 33872</strain>
    </source>
</reference>
<keyword evidence="2" id="KW-1185">Reference proteome</keyword>
<dbReference type="Pfam" id="PF13170">
    <property type="entry name" value="DUF4003"/>
    <property type="match status" value="1"/>
</dbReference>
<accession>A0A7X2V6X4</accession>
<name>A0A7X2V6X4_9BACI</name>
<dbReference type="OrthoDB" id="1778393at2"/>
<proteinExistence type="predicted"/>
<dbReference type="InterPro" id="IPR025062">
    <property type="entry name" value="DUF4003"/>
</dbReference>
<evidence type="ECO:0000313" key="2">
    <source>
        <dbReference type="Proteomes" id="UP000434639"/>
    </source>
</evidence>
<organism evidence="1 2">
    <name type="scientific">Metabacillus mangrovi</name>
    <dbReference type="NCBI Taxonomy" id="1491830"/>
    <lineage>
        <taxon>Bacteria</taxon>
        <taxon>Bacillati</taxon>
        <taxon>Bacillota</taxon>
        <taxon>Bacilli</taxon>
        <taxon>Bacillales</taxon>
        <taxon>Bacillaceae</taxon>
        <taxon>Metabacillus</taxon>
    </lineage>
</organism>
<dbReference type="Proteomes" id="UP000434639">
    <property type="component" value="Unassembled WGS sequence"/>
</dbReference>
<dbReference type="AlphaFoldDB" id="A0A7X2V6X4"/>
<gene>
    <name evidence="1" type="ORF">GKZ89_18770</name>
</gene>
<evidence type="ECO:0000313" key="1">
    <source>
        <dbReference type="EMBL" id="MTH55438.1"/>
    </source>
</evidence>
<sequence>MEDSAMQNTEEKLSDYLRIFSELKSEFKWKVSDQRILMMAASVYTVSGRPFQLESYRNMCDYMKQYSSMFSPFKSYHRFLTGAILDSRYDDSYAAFDELHNVYSGLTDHGFKKGIFTYVAGLAMMGNSLDGPFTKEKMEKAYILFTMMKKNHFFLTSASDYPLAALLAERAEPAEELIARMEACYDELVDKGFKKGNDLQFLSHILTMGDPQHNVISRCVQTAYELERHGLPVKKRFYPEIGLLSFLKNPDWNSLKKITAALNQEFKWYKEMNFTIAVHLVVSGELQHNELLSTGLYTAMETLMQAQQAAMIAVIASTSDSASDGGGGE</sequence>